<comment type="caution">
    <text evidence="1">The sequence shown here is derived from an EMBL/GenBank/DDBJ whole genome shotgun (WGS) entry which is preliminary data.</text>
</comment>
<name>A0A4Q1SD14_9BACT</name>
<reference evidence="1 2" key="1">
    <citation type="journal article" date="2016" name="Int. J. Syst. Evol. Microbiol.">
        <title>Acidipila dinghuensis sp. nov., an acidobacterium isolated from forest soil.</title>
        <authorList>
            <person name="Jiang Y.W."/>
            <person name="Wang J."/>
            <person name="Chen M.H."/>
            <person name="Lv Y.Y."/>
            <person name="Qiu L.H."/>
        </authorList>
    </citation>
    <scope>NUCLEOTIDE SEQUENCE [LARGE SCALE GENOMIC DNA]</scope>
    <source>
        <strain evidence="1 2">DHOF10</strain>
    </source>
</reference>
<organism evidence="1 2">
    <name type="scientific">Silvibacterium dinghuense</name>
    <dbReference type="NCBI Taxonomy" id="1560006"/>
    <lineage>
        <taxon>Bacteria</taxon>
        <taxon>Pseudomonadati</taxon>
        <taxon>Acidobacteriota</taxon>
        <taxon>Terriglobia</taxon>
        <taxon>Terriglobales</taxon>
        <taxon>Acidobacteriaceae</taxon>
        <taxon>Silvibacterium</taxon>
    </lineage>
</organism>
<accession>A0A4Q1SD14</accession>
<dbReference type="Proteomes" id="UP000290253">
    <property type="component" value="Unassembled WGS sequence"/>
</dbReference>
<gene>
    <name evidence="1" type="ORF">ESZ00_10940</name>
</gene>
<sequence>MLTQPNGQGTITWPAADLTGLSFGTVYYAVVDSNGDYFVFEDYADSLADAYTPIGVMTTVNSDGTGGVVGVAVSQPGPALSRSPAAVAQATPSIRNNQMAVTYTSTIQASSHRELIVFTDIYGATYRLYIAPAQASDRAQLIAARLATAEANEEAMTALIAAASSSSSTTTTSTTAGS</sequence>
<protein>
    <submittedName>
        <fullName evidence="1">Uncharacterized protein</fullName>
    </submittedName>
</protein>
<evidence type="ECO:0000313" key="1">
    <source>
        <dbReference type="EMBL" id="RXS95119.1"/>
    </source>
</evidence>
<evidence type="ECO:0000313" key="2">
    <source>
        <dbReference type="Proteomes" id="UP000290253"/>
    </source>
</evidence>
<dbReference type="AlphaFoldDB" id="A0A4Q1SD14"/>
<dbReference type="EMBL" id="SDMK01000002">
    <property type="protein sequence ID" value="RXS95119.1"/>
    <property type="molecule type" value="Genomic_DNA"/>
</dbReference>
<dbReference type="RefSeq" id="WP_129208287.1">
    <property type="nucleotide sequence ID" value="NZ_BMGU01000003.1"/>
</dbReference>
<keyword evidence="2" id="KW-1185">Reference proteome</keyword>
<proteinExistence type="predicted"/>